<reference evidence="4" key="1">
    <citation type="submission" date="2023-07" db="EMBL/GenBank/DDBJ databases">
        <title>Genome sequencing of Purple Non-Sulfur Bacteria from various extreme environments.</title>
        <authorList>
            <person name="Mayer M."/>
        </authorList>
    </citation>
    <scope>NUCLEOTIDE SEQUENCE [LARGE SCALE GENOMIC DNA]</scope>
    <source>
        <strain evidence="4">DSM 17935</strain>
    </source>
</reference>
<proteinExistence type="predicted"/>
<dbReference type="CDD" id="cd00371">
    <property type="entry name" value="HMA"/>
    <property type="match status" value="1"/>
</dbReference>
<name>A0ABT3HCL0_9HYPH</name>
<dbReference type="PROSITE" id="PS50846">
    <property type="entry name" value="HMA_2"/>
    <property type="match status" value="1"/>
</dbReference>
<dbReference type="RefSeq" id="WP_264601777.1">
    <property type="nucleotide sequence ID" value="NZ_JAOQNS010000006.1"/>
</dbReference>
<dbReference type="Proteomes" id="UP001209755">
    <property type="component" value="Unassembled WGS sequence"/>
</dbReference>
<dbReference type="InterPro" id="IPR006121">
    <property type="entry name" value="HMA_dom"/>
</dbReference>
<dbReference type="Gene3D" id="3.30.70.100">
    <property type="match status" value="1"/>
</dbReference>
<sequence>MISLNVTGMSCNHCVAAVKKAVTDVDPAAEVAVDLQAGRVDIASATKEKATLSQAIEDAGYEVTS</sequence>
<evidence type="ECO:0000313" key="4">
    <source>
        <dbReference type="Proteomes" id="UP001209755"/>
    </source>
</evidence>
<organism evidence="3 4">
    <name type="scientific">Rhodobium gokarnense</name>
    <dbReference type="NCBI Taxonomy" id="364296"/>
    <lineage>
        <taxon>Bacteria</taxon>
        <taxon>Pseudomonadati</taxon>
        <taxon>Pseudomonadota</taxon>
        <taxon>Alphaproteobacteria</taxon>
        <taxon>Hyphomicrobiales</taxon>
        <taxon>Rhodobiaceae</taxon>
        <taxon>Rhodobium</taxon>
    </lineage>
</organism>
<evidence type="ECO:0000256" key="1">
    <source>
        <dbReference type="ARBA" id="ARBA00022723"/>
    </source>
</evidence>
<dbReference type="SUPFAM" id="SSF55008">
    <property type="entry name" value="HMA, heavy metal-associated domain"/>
    <property type="match status" value="1"/>
</dbReference>
<comment type="caution">
    <text evidence="3">The sequence shown here is derived from an EMBL/GenBank/DDBJ whole genome shotgun (WGS) entry which is preliminary data.</text>
</comment>
<dbReference type="InterPro" id="IPR017969">
    <property type="entry name" value="Heavy-metal-associated_CS"/>
</dbReference>
<evidence type="ECO:0000313" key="3">
    <source>
        <dbReference type="EMBL" id="MCW2308153.1"/>
    </source>
</evidence>
<protein>
    <submittedName>
        <fullName evidence="3">Copper chaperone</fullName>
    </submittedName>
</protein>
<accession>A0ABT3HCL0</accession>
<dbReference type="EMBL" id="JAOQNS010000006">
    <property type="protein sequence ID" value="MCW2308153.1"/>
    <property type="molecule type" value="Genomic_DNA"/>
</dbReference>
<feature type="domain" description="HMA" evidence="2">
    <location>
        <begin position="1"/>
        <end position="64"/>
    </location>
</feature>
<gene>
    <name evidence="3" type="ORF">M2319_002492</name>
</gene>
<dbReference type="Pfam" id="PF00403">
    <property type="entry name" value="HMA"/>
    <property type="match status" value="1"/>
</dbReference>
<keyword evidence="1" id="KW-0479">Metal-binding</keyword>
<dbReference type="InterPro" id="IPR000428">
    <property type="entry name" value="Cu-bd"/>
</dbReference>
<dbReference type="PROSITE" id="PS01047">
    <property type="entry name" value="HMA_1"/>
    <property type="match status" value="1"/>
</dbReference>
<keyword evidence="4" id="KW-1185">Reference proteome</keyword>
<dbReference type="PRINTS" id="PR00944">
    <property type="entry name" value="CUEXPORT"/>
</dbReference>
<evidence type="ECO:0000259" key="2">
    <source>
        <dbReference type="PROSITE" id="PS50846"/>
    </source>
</evidence>
<dbReference type="InterPro" id="IPR036163">
    <property type="entry name" value="HMA_dom_sf"/>
</dbReference>